<keyword evidence="2" id="KW-1185">Reference proteome</keyword>
<sequence length="93" mass="10422">MPHQSSSNKLMKFHGKVIFIIYKKLQQLVPRDTIFVPSNIGGSVQTSDQTIPCVLNNYTEMTLGPAAELSPLPKYEEVVSASDEYRISHLKSQ</sequence>
<name>A0AAN5D0E1_9BILA</name>
<reference evidence="2" key="1">
    <citation type="submission" date="2022-10" db="EMBL/GenBank/DDBJ databases">
        <title>Genome assembly of Pristionchus species.</title>
        <authorList>
            <person name="Yoshida K."/>
            <person name="Sommer R.J."/>
        </authorList>
    </citation>
    <scope>NUCLEOTIDE SEQUENCE [LARGE SCALE GENOMIC DNA]</scope>
    <source>
        <strain evidence="2">RS5460</strain>
    </source>
</reference>
<accession>A0AAN5D0E1</accession>
<dbReference type="Proteomes" id="UP001328107">
    <property type="component" value="Unassembled WGS sequence"/>
</dbReference>
<protein>
    <submittedName>
        <fullName evidence="1">Uncharacterized protein</fullName>
    </submittedName>
</protein>
<organism evidence="1 2">
    <name type="scientific">Pristionchus mayeri</name>
    <dbReference type="NCBI Taxonomy" id="1317129"/>
    <lineage>
        <taxon>Eukaryota</taxon>
        <taxon>Metazoa</taxon>
        <taxon>Ecdysozoa</taxon>
        <taxon>Nematoda</taxon>
        <taxon>Chromadorea</taxon>
        <taxon>Rhabditida</taxon>
        <taxon>Rhabditina</taxon>
        <taxon>Diplogasteromorpha</taxon>
        <taxon>Diplogasteroidea</taxon>
        <taxon>Neodiplogasteridae</taxon>
        <taxon>Pristionchus</taxon>
    </lineage>
</organism>
<dbReference type="EMBL" id="BTRK01000005">
    <property type="protein sequence ID" value="GMR53735.1"/>
    <property type="molecule type" value="Genomic_DNA"/>
</dbReference>
<dbReference type="AlphaFoldDB" id="A0AAN5D0E1"/>
<feature type="non-terminal residue" evidence="1">
    <location>
        <position position="93"/>
    </location>
</feature>
<evidence type="ECO:0000313" key="1">
    <source>
        <dbReference type="EMBL" id="GMR53735.1"/>
    </source>
</evidence>
<comment type="caution">
    <text evidence="1">The sequence shown here is derived from an EMBL/GenBank/DDBJ whole genome shotgun (WGS) entry which is preliminary data.</text>
</comment>
<proteinExistence type="predicted"/>
<evidence type="ECO:0000313" key="2">
    <source>
        <dbReference type="Proteomes" id="UP001328107"/>
    </source>
</evidence>
<gene>
    <name evidence="1" type="ORF">PMAYCL1PPCAC_23930</name>
</gene>